<keyword evidence="4" id="KW-1185">Reference proteome</keyword>
<dbReference type="InterPro" id="IPR011055">
    <property type="entry name" value="Dup_hybrid_motif"/>
</dbReference>
<keyword evidence="1" id="KW-0472">Membrane</keyword>
<evidence type="ECO:0000259" key="2">
    <source>
        <dbReference type="Pfam" id="PF01551"/>
    </source>
</evidence>
<feature type="transmembrane region" description="Helical" evidence="1">
    <location>
        <begin position="94"/>
        <end position="116"/>
    </location>
</feature>
<evidence type="ECO:0000256" key="1">
    <source>
        <dbReference type="SAM" id="Phobius"/>
    </source>
</evidence>
<dbReference type="RefSeq" id="WP_253645612.1">
    <property type="nucleotide sequence ID" value="NZ_BAAAMO010000002.1"/>
</dbReference>
<proteinExistence type="predicted"/>
<organism evidence="3 4">
    <name type="scientific">Williamsia deligens</name>
    <dbReference type="NCBI Taxonomy" id="321325"/>
    <lineage>
        <taxon>Bacteria</taxon>
        <taxon>Bacillati</taxon>
        <taxon>Actinomycetota</taxon>
        <taxon>Actinomycetes</taxon>
        <taxon>Mycobacteriales</taxon>
        <taxon>Nocardiaceae</taxon>
        <taxon>Williamsia</taxon>
    </lineage>
</organism>
<name>A0ABW3GBY9_9NOCA</name>
<keyword evidence="1" id="KW-0812">Transmembrane</keyword>
<protein>
    <submittedName>
        <fullName evidence="3">M23 family metallopeptidase</fullName>
        <ecNumber evidence="3">3.4.-.-</ecNumber>
    </submittedName>
</protein>
<dbReference type="InterPro" id="IPR050570">
    <property type="entry name" value="Cell_wall_metabolism_enzyme"/>
</dbReference>
<accession>A0ABW3GBY9</accession>
<dbReference type="InterPro" id="IPR016047">
    <property type="entry name" value="M23ase_b-sheet_dom"/>
</dbReference>
<feature type="transmembrane region" description="Helical" evidence="1">
    <location>
        <begin position="55"/>
        <end position="74"/>
    </location>
</feature>
<dbReference type="PANTHER" id="PTHR21666:SF285">
    <property type="entry name" value="M23 FAMILY METALLOPEPTIDASE"/>
    <property type="match status" value="1"/>
</dbReference>
<keyword evidence="3" id="KW-0378">Hydrolase</keyword>
<dbReference type="PANTHER" id="PTHR21666">
    <property type="entry name" value="PEPTIDASE-RELATED"/>
    <property type="match status" value="1"/>
</dbReference>
<dbReference type="EC" id="3.4.-.-" evidence="3"/>
<dbReference type="EMBL" id="JBHTIL010000001">
    <property type="protein sequence ID" value="MFD0926516.1"/>
    <property type="molecule type" value="Genomic_DNA"/>
</dbReference>
<gene>
    <name evidence="3" type="ORF">ACFQ04_12300</name>
</gene>
<feature type="domain" description="M23ase beta-sheet core" evidence="2">
    <location>
        <begin position="179"/>
        <end position="273"/>
    </location>
</feature>
<dbReference type="Gene3D" id="2.70.70.10">
    <property type="entry name" value="Glucose Permease (Domain IIA)"/>
    <property type="match status" value="1"/>
</dbReference>
<dbReference type="SUPFAM" id="SSF51261">
    <property type="entry name" value="Duplicated hybrid motif"/>
    <property type="match status" value="1"/>
</dbReference>
<evidence type="ECO:0000313" key="3">
    <source>
        <dbReference type="EMBL" id="MFD0926516.1"/>
    </source>
</evidence>
<keyword evidence="1" id="KW-1133">Transmembrane helix</keyword>
<reference evidence="4" key="1">
    <citation type="journal article" date="2019" name="Int. J. Syst. Evol. Microbiol.">
        <title>The Global Catalogue of Microorganisms (GCM) 10K type strain sequencing project: providing services to taxonomists for standard genome sequencing and annotation.</title>
        <authorList>
            <consortium name="The Broad Institute Genomics Platform"/>
            <consortium name="The Broad Institute Genome Sequencing Center for Infectious Disease"/>
            <person name="Wu L."/>
            <person name="Ma J."/>
        </authorList>
    </citation>
    <scope>NUCLEOTIDE SEQUENCE [LARGE SCALE GENOMIC DNA]</scope>
    <source>
        <strain evidence="4">CCUG 50873</strain>
    </source>
</reference>
<dbReference type="CDD" id="cd12797">
    <property type="entry name" value="M23_peptidase"/>
    <property type="match status" value="1"/>
</dbReference>
<dbReference type="Proteomes" id="UP001597068">
    <property type="component" value="Unassembled WGS sequence"/>
</dbReference>
<comment type="caution">
    <text evidence="3">The sequence shown here is derived from an EMBL/GenBank/DDBJ whole genome shotgun (WGS) entry which is preliminary data.</text>
</comment>
<dbReference type="GO" id="GO:0016787">
    <property type="term" value="F:hydrolase activity"/>
    <property type="evidence" value="ECO:0007669"/>
    <property type="project" value="UniProtKB-KW"/>
</dbReference>
<sequence length="292" mass="30652">MTRRLSGVWPVIWLVIVAADTATGATVSTSGGWLAALGALVFFLVMAWRFLVPGLVLAPVPAAPICAVATAAVAVRGAWVDGSPFSGFRDPASWVGPALATGAIALAMVAPFTGVLDEVSRPMLFPLRDGRWLAVEGDGRIFNHHWPVPAQRGAWDLVRLGSNGRSRRGFRQAADGDFAAYGAPVVAPCDGTVVRAVDGLADGVPTTTHPAGNHVVIDTGSERVVLAHLHYGSVRVEQGQHVTAGVVLGEVGNSGNSTEPHLHIHAERDGVPLRLRFDDVRRRVGKGAVISV</sequence>
<evidence type="ECO:0000313" key="4">
    <source>
        <dbReference type="Proteomes" id="UP001597068"/>
    </source>
</evidence>
<feature type="transmembrane region" description="Helical" evidence="1">
    <location>
        <begin position="31"/>
        <end position="48"/>
    </location>
</feature>
<dbReference type="Pfam" id="PF01551">
    <property type="entry name" value="Peptidase_M23"/>
    <property type="match status" value="1"/>
</dbReference>